<name>A0A0S6VWI0_9BACT</name>
<feature type="transmembrane region" description="Helical" evidence="6">
    <location>
        <begin position="87"/>
        <end position="117"/>
    </location>
</feature>
<dbReference type="PANTHER" id="PTHR33529">
    <property type="entry name" value="SLR0882 PROTEIN-RELATED"/>
    <property type="match status" value="1"/>
</dbReference>
<dbReference type="EMBL" id="DF820455">
    <property type="protein sequence ID" value="GAK49761.1"/>
    <property type="molecule type" value="Genomic_DNA"/>
</dbReference>
<organism evidence="7">
    <name type="scientific">Candidatus Moduliflexus flocculans</name>
    <dbReference type="NCBI Taxonomy" id="1499966"/>
    <lineage>
        <taxon>Bacteria</taxon>
        <taxon>Candidatus Moduliflexota</taxon>
        <taxon>Candidatus Moduliflexia</taxon>
        <taxon>Candidatus Moduliflexales</taxon>
        <taxon>Candidatus Moduliflexaceae</taxon>
    </lineage>
</organism>
<dbReference type="GO" id="GO:0043190">
    <property type="term" value="C:ATP-binding cassette (ABC) transporter complex"/>
    <property type="evidence" value="ECO:0007669"/>
    <property type="project" value="TreeGrafter"/>
</dbReference>
<dbReference type="STRING" id="1499966.U14_00985"/>
<feature type="transmembrane region" description="Helical" evidence="6">
    <location>
        <begin position="318"/>
        <end position="336"/>
    </location>
</feature>
<dbReference type="HOGENOM" id="CLU_028799_3_2_0"/>
<reference evidence="7" key="1">
    <citation type="journal article" date="2015" name="PeerJ">
        <title>First genomic representation of candidate bacterial phylum KSB3 points to enhanced environmental sensing as a trigger of wastewater bulking.</title>
        <authorList>
            <person name="Sekiguchi Y."/>
            <person name="Ohashi A."/>
            <person name="Parks D.H."/>
            <person name="Yamauchi T."/>
            <person name="Tyson G.W."/>
            <person name="Hugenholtz P."/>
        </authorList>
    </citation>
    <scope>NUCLEOTIDE SEQUENCE [LARGE SCALE GENOMIC DNA]</scope>
</reference>
<keyword evidence="3 6" id="KW-0812">Transmembrane</keyword>
<dbReference type="GO" id="GO:0015920">
    <property type="term" value="P:lipopolysaccharide transport"/>
    <property type="evidence" value="ECO:0007669"/>
    <property type="project" value="TreeGrafter"/>
</dbReference>
<dbReference type="Pfam" id="PF03739">
    <property type="entry name" value="LptF_LptG"/>
    <property type="match status" value="2"/>
</dbReference>
<keyword evidence="5 6" id="KW-0472">Membrane</keyword>
<feature type="transmembrane region" description="Helical" evidence="6">
    <location>
        <begin position="12"/>
        <end position="33"/>
    </location>
</feature>
<evidence type="ECO:0000313" key="7">
    <source>
        <dbReference type="EMBL" id="GAK49761.1"/>
    </source>
</evidence>
<sequence>MKLTDRYIAQEFTRTLVLGVAALVLVGTVVAIFERVNVIDKYDPPMGVVVGYFLCRIPQDLVLVIPISMLLTTLLVTGAFSRNSEIIAMLAGGISVYRILVPLLIIGMIVSGVVLALNEFVVPVTNRMAEEFNRIIRKKPDRGTMAKIQIWFRGQERQAQLKEDRIYYFNALIPKDNEIQGITIFELNDHFVPIRRLDAQRAVYTPASPEENLAARRKWLPKILNRFGGEETDSVPVQQGVWTLYEGSMRNVGDPSNRNIVTFHERSDYKILHTFQDFRRDTKDPEDMNYRELKEYIGTLLASGYDVSEYVVDLRAKFSYPFVSFVMVIIGFPFALKSPRSGAAMGVGISIFIGLTYWILLQLGIALGHAGILPPTLAVWIGNIMFASAGLYLILSTRT</sequence>
<dbReference type="PANTHER" id="PTHR33529:SF6">
    <property type="entry name" value="YJGP_YJGQ FAMILY PERMEASE"/>
    <property type="match status" value="1"/>
</dbReference>
<feature type="transmembrane region" description="Helical" evidence="6">
    <location>
        <begin position="61"/>
        <end position="80"/>
    </location>
</feature>
<evidence type="ECO:0000256" key="1">
    <source>
        <dbReference type="ARBA" id="ARBA00004651"/>
    </source>
</evidence>
<proteinExistence type="predicted"/>
<keyword evidence="8" id="KW-1185">Reference proteome</keyword>
<dbReference type="AlphaFoldDB" id="A0A0S6VWI0"/>
<evidence type="ECO:0000256" key="5">
    <source>
        <dbReference type="ARBA" id="ARBA00023136"/>
    </source>
</evidence>
<gene>
    <name evidence="7" type="ORF">U14_00985</name>
</gene>
<feature type="transmembrane region" description="Helical" evidence="6">
    <location>
        <begin position="343"/>
        <end position="365"/>
    </location>
</feature>
<feature type="transmembrane region" description="Helical" evidence="6">
    <location>
        <begin position="377"/>
        <end position="395"/>
    </location>
</feature>
<dbReference type="Proteomes" id="UP000030700">
    <property type="component" value="Unassembled WGS sequence"/>
</dbReference>
<evidence type="ECO:0000256" key="6">
    <source>
        <dbReference type="SAM" id="Phobius"/>
    </source>
</evidence>
<evidence type="ECO:0000256" key="2">
    <source>
        <dbReference type="ARBA" id="ARBA00022475"/>
    </source>
</evidence>
<evidence type="ECO:0000256" key="3">
    <source>
        <dbReference type="ARBA" id="ARBA00022692"/>
    </source>
</evidence>
<accession>A0A0S6VWI0</accession>
<dbReference type="InterPro" id="IPR005495">
    <property type="entry name" value="LptG/LptF_permease"/>
</dbReference>
<protein>
    <submittedName>
        <fullName evidence="7">Permease</fullName>
    </submittedName>
</protein>
<keyword evidence="2" id="KW-1003">Cell membrane</keyword>
<keyword evidence="4 6" id="KW-1133">Transmembrane helix</keyword>
<evidence type="ECO:0000313" key="8">
    <source>
        <dbReference type="Proteomes" id="UP000030700"/>
    </source>
</evidence>
<comment type="subcellular location">
    <subcellularLocation>
        <location evidence="1">Cell membrane</location>
        <topology evidence="1">Multi-pass membrane protein</topology>
    </subcellularLocation>
</comment>
<evidence type="ECO:0000256" key="4">
    <source>
        <dbReference type="ARBA" id="ARBA00022989"/>
    </source>
</evidence>